<evidence type="ECO:0000256" key="2">
    <source>
        <dbReference type="SAM" id="Phobius"/>
    </source>
</evidence>
<protein>
    <submittedName>
        <fullName evidence="3">RDD family protein</fullName>
    </submittedName>
</protein>
<dbReference type="InterPro" id="IPR016795">
    <property type="entry name" value="UCP021697"/>
</dbReference>
<reference evidence="4" key="1">
    <citation type="journal article" date="2019" name="Int. J. Syst. Evol. Microbiol.">
        <title>The Global Catalogue of Microorganisms (GCM) 10K type strain sequencing project: providing services to taxonomists for standard genome sequencing and annotation.</title>
        <authorList>
            <consortium name="The Broad Institute Genomics Platform"/>
            <consortium name="The Broad Institute Genome Sequencing Center for Infectious Disease"/>
            <person name="Wu L."/>
            <person name="Ma J."/>
        </authorList>
    </citation>
    <scope>NUCLEOTIDE SEQUENCE [LARGE SCALE GENOMIC DNA]</scope>
    <source>
        <strain evidence="4">TISTR 1514</strain>
    </source>
</reference>
<keyword evidence="2" id="KW-1133">Transmembrane helix</keyword>
<dbReference type="PIRSF" id="PIRSF021697">
    <property type="entry name" value="UCP021697"/>
    <property type="match status" value="1"/>
</dbReference>
<dbReference type="RefSeq" id="WP_019617636.1">
    <property type="nucleotide sequence ID" value="NZ_JBHUNE010000006.1"/>
</dbReference>
<evidence type="ECO:0000313" key="3">
    <source>
        <dbReference type="EMBL" id="MFD2758623.1"/>
    </source>
</evidence>
<keyword evidence="4" id="KW-1185">Reference proteome</keyword>
<feature type="compositionally biased region" description="Polar residues" evidence="1">
    <location>
        <begin position="1"/>
        <end position="12"/>
    </location>
</feature>
<sequence length="141" mass="15034">MPPNAADSSVPSSAYPGDRLGLPESGPGSLASFGRRFAGLVVDWGIAVAIAYFAFQYNPFAVMGVFVLLTWLSIALLGGSIGHIALGMRLNTVAGATPGWWRPLVRQVLVLLVLPPLVTDEDSRGMHDIATSLVLRRYVRG</sequence>
<keyword evidence="2" id="KW-0472">Membrane</keyword>
<evidence type="ECO:0000256" key="1">
    <source>
        <dbReference type="SAM" id="MobiDB-lite"/>
    </source>
</evidence>
<name>A0ABW5UZZ9_9MICO</name>
<gene>
    <name evidence="3" type="ORF">ACFSW7_09565</name>
</gene>
<feature type="transmembrane region" description="Helical" evidence="2">
    <location>
        <begin position="37"/>
        <end position="55"/>
    </location>
</feature>
<feature type="transmembrane region" description="Helical" evidence="2">
    <location>
        <begin position="61"/>
        <end position="81"/>
    </location>
</feature>
<accession>A0ABW5UZZ9</accession>
<feature type="region of interest" description="Disordered" evidence="1">
    <location>
        <begin position="1"/>
        <end position="21"/>
    </location>
</feature>
<dbReference type="Proteomes" id="UP001597492">
    <property type="component" value="Unassembled WGS sequence"/>
</dbReference>
<keyword evidence="2" id="KW-0812">Transmembrane</keyword>
<organism evidence="3 4">
    <name type="scientific">Gulosibacter faecalis</name>
    <dbReference type="NCBI Taxonomy" id="272240"/>
    <lineage>
        <taxon>Bacteria</taxon>
        <taxon>Bacillati</taxon>
        <taxon>Actinomycetota</taxon>
        <taxon>Actinomycetes</taxon>
        <taxon>Micrococcales</taxon>
        <taxon>Microbacteriaceae</taxon>
        <taxon>Gulosibacter</taxon>
    </lineage>
</organism>
<proteinExistence type="predicted"/>
<dbReference type="EMBL" id="JBHUNE010000006">
    <property type="protein sequence ID" value="MFD2758623.1"/>
    <property type="molecule type" value="Genomic_DNA"/>
</dbReference>
<evidence type="ECO:0000313" key="4">
    <source>
        <dbReference type="Proteomes" id="UP001597492"/>
    </source>
</evidence>
<comment type="caution">
    <text evidence="3">The sequence shown here is derived from an EMBL/GenBank/DDBJ whole genome shotgun (WGS) entry which is preliminary data.</text>
</comment>